<dbReference type="RefSeq" id="WP_095044079.1">
    <property type="nucleotide sequence ID" value="NZ_LN890655.1"/>
</dbReference>
<dbReference type="KEGG" id="pbf:CFX0092_A2916"/>
<feature type="compositionally biased region" description="Pro residues" evidence="1">
    <location>
        <begin position="62"/>
        <end position="82"/>
    </location>
</feature>
<evidence type="ECO:0000256" key="1">
    <source>
        <dbReference type="SAM" id="MobiDB-lite"/>
    </source>
</evidence>
<dbReference type="Proteomes" id="UP000215027">
    <property type="component" value="Chromosome I"/>
</dbReference>
<dbReference type="EMBL" id="LN890655">
    <property type="protein sequence ID" value="CUS04794.2"/>
    <property type="molecule type" value="Genomic_DNA"/>
</dbReference>
<evidence type="ECO:0000313" key="3">
    <source>
        <dbReference type="Proteomes" id="UP000215027"/>
    </source>
</evidence>
<feature type="region of interest" description="Disordered" evidence="1">
    <location>
        <begin position="61"/>
        <end position="82"/>
    </location>
</feature>
<organism evidence="2 3">
    <name type="scientific">Candidatus Promineifilum breve</name>
    <dbReference type="NCBI Taxonomy" id="1806508"/>
    <lineage>
        <taxon>Bacteria</taxon>
        <taxon>Bacillati</taxon>
        <taxon>Chloroflexota</taxon>
        <taxon>Ardenticatenia</taxon>
        <taxon>Candidatus Promineifilales</taxon>
        <taxon>Candidatus Promineifilaceae</taxon>
        <taxon>Candidatus Promineifilum</taxon>
    </lineage>
</organism>
<sequence>MTKCLRQRPTDRGPNWLRQSIGATILALGCLLALSGCSAADPLPTVVPTVQPAVLTPIVAPTLPPTPPPTPRPSATPAPSPTPCQFPLQPALADAWSADELGCPITSGAAAINTAYAPFEGGQMLWRGDTDNIYVLFNDGRWASYRNTWREDDPEYTCGERNSPPTPVRGFGRVWCEQPGVRETLGAVTAAEIGDDGSAVQDFVNGAILAAPFGGLFVFEGEDGTWRLVEVLP</sequence>
<dbReference type="OrthoDB" id="164784at2"/>
<reference evidence="2" key="1">
    <citation type="submission" date="2016-01" db="EMBL/GenBank/DDBJ databases">
        <authorList>
            <person name="Mcilroy J.S."/>
            <person name="Karst M S."/>
            <person name="Albertsen M."/>
        </authorList>
    </citation>
    <scope>NUCLEOTIDE SEQUENCE</scope>
    <source>
        <strain evidence="2">Cfx-K</strain>
    </source>
</reference>
<protein>
    <submittedName>
        <fullName evidence="2">Uncharacterized protein</fullName>
    </submittedName>
</protein>
<dbReference type="PROSITE" id="PS51257">
    <property type="entry name" value="PROKAR_LIPOPROTEIN"/>
    <property type="match status" value="1"/>
</dbReference>
<name>A0A160T4K1_9CHLR</name>
<dbReference type="AlphaFoldDB" id="A0A160T4K1"/>
<gene>
    <name evidence="2" type="ORF">CFX0092_A2916</name>
</gene>
<keyword evidence="3" id="KW-1185">Reference proteome</keyword>
<evidence type="ECO:0000313" key="2">
    <source>
        <dbReference type="EMBL" id="CUS04794.2"/>
    </source>
</evidence>
<proteinExistence type="predicted"/>
<accession>A0A160T4K1</accession>